<dbReference type="OrthoDB" id="2315824at2"/>
<dbReference type="EMBL" id="JBBVUL010000011">
    <property type="protein sequence ID" value="MEL0565536.1"/>
    <property type="molecule type" value="Genomic_DNA"/>
</dbReference>
<dbReference type="Pfam" id="PF01381">
    <property type="entry name" value="HTH_3"/>
    <property type="match status" value="1"/>
</dbReference>
<dbReference type="PROSITE" id="PS50943">
    <property type="entry name" value="HTH_CROC1"/>
    <property type="match status" value="1"/>
</dbReference>
<dbReference type="Gene3D" id="1.25.40.10">
    <property type="entry name" value="Tetratricopeptide repeat domain"/>
    <property type="match status" value="1"/>
</dbReference>
<feature type="domain" description="HTH cro/C1-type" evidence="1">
    <location>
        <begin position="7"/>
        <end position="60"/>
    </location>
</feature>
<dbReference type="InterPro" id="IPR001387">
    <property type="entry name" value="Cro/C1-type_HTH"/>
</dbReference>
<evidence type="ECO:0000313" key="3">
    <source>
        <dbReference type="EMBL" id="MEL0565536.1"/>
    </source>
</evidence>
<evidence type="ECO:0000259" key="1">
    <source>
        <dbReference type="PROSITE" id="PS50943"/>
    </source>
</evidence>
<dbReference type="PANTHER" id="PTHR37038">
    <property type="entry name" value="TRANSCRIPTIONAL REGULATOR-RELATED"/>
    <property type="match status" value="1"/>
</dbReference>
<accession>A0A5N1IEI8</accession>
<evidence type="ECO:0000313" key="5">
    <source>
        <dbReference type="Proteomes" id="UP001385848"/>
    </source>
</evidence>
<proteinExistence type="predicted"/>
<dbReference type="Proteomes" id="UP000327236">
    <property type="component" value="Unassembled WGS sequence"/>
</dbReference>
<dbReference type="RefSeq" id="WP_006588345.1">
    <property type="nucleotide sequence ID" value="NZ_CATOUV010000001.1"/>
</dbReference>
<organism evidence="2 4">
    <name type="scientific">Lactobacillus jensenii</name>
    <dbReference type="NCBI Taxonomy" id="109790"/>
    <lineage>
        <taxon>Bacteria</taxon>
        <taxon>Bacillati</taxon>
        <taxon>Bacillota</taxon>
        <taxon>Bacilli</taxon>
        <taxon>Lactobacillales</taxon>
        <taxon>Lactobacillaceae</taxon>
        <taxon>Lactobacillus</taxon>
    </lineage>
</organism>
<sequence>MTIGDALKKVRLERGLTQKQMCEGIVSRPFYVKVESNQTGISAESLAKILFLHEIDISSFYKLLKETYMPKENQMSEYLQNKMMFTFDRKDLQQLKEYCKQVHVLPGHKILKLRSIVSVAYLENKLEQIDQQTIKEIYEQFDEGKNWITRPELLRLLANTMPMWSQEHLDFLIGRLLAYIQKNKSISKIMIERYLRLLENYLGICYERKTYVTAQEKIKVEKTIKTILDLTENVFHFMIYRFFAIYFKCLIKGDYKSANHIQDMLKKYGYEKVVKSWSKINM</sequence>
<dbReference type="CDD" id="cd00093">
    <property type="entry name" value="HTH_XRE"/>
    <property type="match status" value="1"/>
</dbReference>
<dbReference type="EMBL" id="VYWW01000006">
    <property type="protein sequence ID" value="KAA9323738.1"/>
    <property type="molecule type" value="Genomic_DNA"/>
</dbReference>
<gene>
    <name evidence="3" type="ORF">AAC431_06325</name>
    <name evidence="2" type="ORF">F6H94_01905</name>
</gene>
<name>A0A5N1IEI8_LACJE</name>
<dbReference type="GO" id="GO:0003677">
    <property type="term" value="F:DNA binding"/>
    <property type="evidence" value="ECO:0007669"/>
    <property type="project" value="InterPro"/>
</dbReference>
<dbReference type="InterPro" id="IPR010982">
    <property type="entry name" value="Lambda_DNA-bd_dom_sf"/>
</dbReference>
<dbReference type="SMART" id="SM00530">
    <property type="entry name" value="HTH_XRE"/>
    <property type="match status" value="1"/>
</dbReference>
<evidence type="ECO:0000313" key="4">
    <source>
        <dbReference type="Proteomes" id="UP000327236"/>
    </source>
</evidence>
<dbReference type="InterPro" id="IPR053163">
    <property type="entry name" value="HTH-type_regulator_Rgg"/>
</dbReference>
<reference evidence="2 4" key="1">
    <citation type="submission" date="2019-09" db="EMBL/GenBank/DDBJ databases">
        <title>Draft genome sequence assemblies of isolates from the urinary tract.</title>
        <authorList>
            <person name="Mores C.R."/>
            <person name="Putonti C."/>
            <person name="Wolfe A.J."/>
        </authorList>
    </citation>
    <scope>NUCLEOTIDE SEQUENCE [LARGE SCALE GENOMIC DNA]</scope>
    <source>
        <strain evidence="2 4">UMB246</strain>
    </source>
</reference>
<protein>
    <submittedName>
        <fullName evidence="2">Helix-turn-helix transcriptional regulator</fullName>
    </submittedName>
</protein>
<comment type="caution">
    <text evidence="2">The sequence shown here is derived from an EMBL/GenBank/DDBJ whole genome shotgun (WGS) entry which is preliminary data.</text>
</comment>
<dbReference type="AlphaFoldDB" id="A0A5N1IEI8"/>
<dbReference type="InterPro" id="IPR011990">
    <property type="entry name" value="TPR-like_helical_dom_sf"/>
</dbReference>
<dbReference type="SUPFAM" id="SSF47413">
    <property type="entry name" value="lambda repressor-like DNA-binding domains"/>
    <property type="match status" value="1"/>
</dbReference>
<reference evidence="3 5" key="2">
    <citation type="submission" date="2024-04" db="EMBL/GenBank/DDBJ databases">
        <title>Three lactobacilli isolated from voided urine samples from females with type 2 diabetes.</title>
        <authorList>
            <person name="Kula A."/>
            <person name="Stegman N."/>
            <person name="Putonti C."/>
        </authorList>
    </citation>
    <scope>NUCLEOTIDE SEQUENCE [LARGE SCALE GENOMIC DNA]</scope>
    <source>
        <strain evidence="3 5">1855</strain>
    </source>
</reference>
<evidence type="ECO:0000313" key="2">
    <source>
        <dbReference type="EMBL" id="KAA9323738.1"/>
    </source>
</evidence>
<keyword evidence="5" id="KW-1185">Reference proteome</keyword>
<dbReference type="Proteomes" id="UP001385848">
    <property type="component" value="Unassembled WGS sequence"/>
</dbReference>